<dbReference type="GeneID" id="76042843"/>
<organism evidence="2 3">
    <name type="scientific">Pediococcus ethanolidurans</name>
    <dbReference type="NCBI Taxonomy" id="319653"/>
    <lineage>
        <taxon>Bacteria</taxon>
        <taxon>Bacillati</taxon>
        <taxon>Bacillota</taxon>
        <taxon>Bacilli</taxon>
        <taxon>Lactobacillales</taxon>
        <taxon>Lactobacillaceae</taxon>
        <taxon>Pediococcus</taxon>
    </lineage>
</organism>
<accession>A0A1H9N6Q3</accession>
<evidence type="ECO:0000256" key="1">
    <source>
        <dbReference type="SAM" id="Phobius"/>
    </source>
</evidence>
<dbReference type="EMBL" id="FOGK01000004">
    <property type="protein sequence ID" value="SER31578.1"/>
    <property type="molecule type" value="Genomic_DNA"/>
</dbReference>
<dbReference type="Proteomes" id="UP000182818">
    <property type="component" value="Unassembled WGS sequence"/>
</dbReference>
<evidence type="ECO:0000313" key="2">
    <source>
        <dbReference type="EMBL" id="SER31578.1"/>
    </source>
</evidence>
<feature type="transmembrane region" description="Helical" evidence="1">
    <location>
        <begin position="80"/>
        <end position="98"/>
    </location>
</feature>
<feature type="transmembrane region" description="Helical" evidence="1">
    <location>
        <begin position="51"/>
        <end position="73"/>
    </location>
</feature>
<dbReference type="Pfam" id="PF06993">
    <property type="entry name" value="DUF1304"/>
    <property type="match status" value="1"/>
</dbReference>
<keyword evidence="3" id="KW-1185">Reference proteome</keyword>
<reference evidence="2 3" key="1">
    <citation type="submission" date="2016-10" db="EMBL/GenBank/DDBJ databases">
        <authorList>
            <person name="Varghese N."/>
            <person name="Submissions S."/>
        </authorList>
    </citation>
    <scope>NUCLEOTIDE SEQUENCE [LARGE SCALE GENOMIC DNA]</scope>
    <source>
        <strain evidence="2 3">CGMCC 1.3889</strain>
    </source>
</reference>
<protein>
    <recommendedName>
        <fullName evidence="4">DUF1304 domain-containing protein</fullName>
    </recommendedName>
</protein>
<proteinExistence type="predicted"/>
<name>A0A1H9N6Q3_9LACO</name>
<feature type="transmembrane region" description="Helical" evidence="1">
    <location>
        <begin position="104"/>
        <end position="121"/>
    </location>
</feature>
<gene>
    <name evidence="2" type="ORF">SAMN04487973_104114</name>
</gene>
<keyword evidence="1" id="KW-1133">Transmembrane helix</keyword>
<dbReference type="InterPro" id="IPR009732">
    <property type="entry name" value="DUF1304"/>
</dbReference>
<dbReference type="PANTHER" id="PTHR38446:SF1">
    <property type="entry name" value="BLL0914 PROTEIN"/>
    <property type="match status" value="1"/>
</dbReference>
<comment type="caution">
    <text evidence="2">The sequence shown here is derived from an EMBL/GenBank/DDBJ whole genome shotgun (WGS) entry which is preliminary data.</text>
</comment>
<sequence>MLSTIAVLVSLLIALAHIYFLYIELFASYDTVGKFFNLPGKVIQNSIIQKFIQNLGLFSGFIGLVIILTVIIVPSGTMKFMLIFLNLFVLLNGVYEGFVFSKRFFWYEALPGAIAMLLAIFM</sequence>
<evidence type="ECO:0000313" key="3">
    <source>
        <dbReference type="Proteomes" id="UP000182818"/>
    </source>
</evidence>
<keyword evidence="1" id="KW-0812">Transmembrane</keyword>
<dbReference type="PANTHER" id="PTHR38446">
    <property type="entry name" value="BLL0914 PROTEIN"/>
    <property type="match status" value="1"/>
</dbReference>
<keyword evidence="1" id="KW-0472">Membrane</keyword>
<evidence type="ECO:0008006" key="4">
    <source>
        <dbReference type="Google" id="ProtNLM"/>
    </source>
</evidence>
<dbReference type="RefSeq" id="WP_057805199.1">
    <property type="nucleotide sequence ID" value="NZ_BJYP01000010.1"/>
</dbReference>